<evidence type="ECO:0000259" key="7">
    <source>
        <dbReference type="PROSITE" id="PS50111"/>
    </source>
</evidence>
<dbReference type="OrthoDB" id="354287at2"/>
<comment type="subcellular location">
    <subcellularLocation>
        <location evidence="1">Cell inner membrane</location>
        <topology evidence="1">Multi-pass membrane protein</topology>
    </subcellularLocation>
</comment>
<evidence type="ECO:0000256" key="6">
    <source>
        <dbReference type="SAM" id="Phobius"/>
    </source>
</evidence>
<dbReference type="PROSITE" id="PS50111">
    <property type="entry name" value="CHEMOTAXIS_TRANSDUC_2"/>
    <property type="match status" value="1"/>
</dbReference>
<evidence type="ECO:0000313" key="11">
    <source>
        <dbReference type="Proteomes" id="UP000049983"/>
    </source>
</evidence>
<dbReference type="GO" id="GO:0007165">
    <property type="term" value="P:signal transduction"/>
    <property type="evidence" value="ECO:0007669"/>
    <property type="project" value="UniProtKB-KW"/>
</dbReference>
<dbReference type="PROSITE" id="PS50192">
    <property type="entry name" value="T_SNARE"/>
    <property type="match status" value="1"/>
</dbReference>
<dbReference type="Pfam" id="PF12729">
    <property type="entry name" value="4HB_MCP_1"/>
    <property type="match status" value="1"/>
</dbReference>
<dbReference type="Gene3D" id="1.10.287.950">
    <property type="entry name" value="Methyl-accepting chemotaxis protein"/>
    <property type="match status" value="1"/>
</dbReference>
<sequence>MFNVKIGGRIYAGCFALVAVLVVSVVTTLVSVRQIETNVQRLDGLRIPTSNSSQSMVRDIYGTLAALRGWMLTGNPDFKVEREAVWQNIAQLRGKIDELSTNWTNPENVDSWNAFKVVLDEFAEAQNQVEALAKSPDQFPATKILIEEAAPLAASMVADITKMIDIEGNLPPASDEHQRKKLLGMMADVRGTLGLSLANIRAFLLTGDKDFQANFETLWVKNSKRFEDLTGSKDQLKPDQLEAFERFLASRENFAPLPAKMFGIRGSERWDAANYALKHEAAPRAGKLLTTLVGAKDDNGIRGGGMVDNQRALMTQDAENIAASVDSLTRLVWGLLGLGLVLGVAVSYLTARSIVRPVTGMTGAMARLAENDISTEVPSVARRDEIGEMAKAVQVFKENMIRAATLEQEQQNAALEAEAEKKRMMEDLANDFERAVGSIINSVSGASTELQTTAQSMTSTVEQTSMQAGVVATSSDQANSNVQTVAAATEEMAASVQEIGRQAEDSSRKAQAASAEAEETVEKVGALSEAATKIGAVVSLIQDIAEQTNLLALNATIEAARAGEAGRGFAIVASEVKDLASQTASATTDIGEQINAIQDSTQTSAEAIGKVTSAISDLNEIAASIAAAVEEQSAATSEIAGNVQQAAVASQEVSDSIGEVNQSAAGSSAAAAQVLSSAGDLSRQSESLRNEVDRFLQGIRVA</sequence>
<keyword evidence="6" id="KW-0812">Transmembrane</keyword>
<dbReference type="Pfam" id="PF00015">
    <property type="entry name" value="MCPsignal"/>
    <property type="match status" value="1"/>
</dbReference>
<dbReference type="InterPro" id="IPR004089">
    <property type="entry name" value="MCPsignal_dom"/>
</dbReference>
<feature type="transmembrane region" description="Helical" evidence="6">
    <location>
        <begin position="12"/>
        <end position="32"/>
    </location>
</feature>
<dbReference type="PRINTS" id="PR00260">
    <property type="entry name" value="CHEMTRNSDUCR"/>
</dbReference>
<dbReference type="PANTHER" id="PTHR32089:SF112">
    <property type="entry name" value="LYSOZYME-LIKE PROTEIN-RELATED"/>
    <property type="match status" value="1"/>
</dbReference>
<dbReference type="GO" id="GO:0006935">
    <property type="term" value="P:chemotaxis"/>
    <property type="evidence" value="ECO:0007669"/>
    <property type="project" value="InterPro"/>
</dbReference>
<dbReference type="STRING" id="311410.LA5095_00048"/>
<dbReference type="InterPro" id="IPR003660">
    <property type="entry name" value="HAMP_dom"/>
</dbReference>
<dbReference type="SUPFAM" id="SSF58104">
    <property type="entry name" value="Methyl-accepting chemotaxis protein (MCP) signaling domain"/>
    <property type="match status" value="1"/>
</dbReference>
<feature type="transmembrane region" description="Helical" evidence="6">
    <location>
        <begin position="331"/>
        <end position="351"/>
    </location>
</feature>
<dbReference type="EMBL" id="CXWC01000011">
    <property type="protein sequence ID" value="CTQ72305.1"/>
    <property type="molecule type" value="Genomic_DNA"/>
</dbReference>
<dbReference type="SMART" id="SM00304">
    <property type="entry name" value="HAMP"/>
    <property type="match status" value="1"/>
</dbReference>
<keyword evidence="3 5" id="KW-0807">Transducer</keyword>
<evidence type="ECO:0000259" key="8">
    <source>
        <dbReference type="PROSITE" id="PS50192"/>
    </source>
</evidence>
<evidence type="ECO:0000256" key="4">
    <source>
        <dbReference type="ARBA" id="ARBA00029447"/>
    </source>
</evidence>
<keyword evidence="2" id="KW-0997">Cell inner membrane</keyword>
<dbReference type="PANTHER" id="PTHR32089">
    <property type="entry name" value="METHYL-ACCEPTING CHEMOTAXIS PROTEIN MCPB"/>
    <property type="match status" value="1"/>
</dbReference>
<dbReference type="Pfam" id="PF00672">
    <property type="entry name" value="HAMP"/>
    <property type="match status" value="1"/>
</dbReference>
<comment type="similarity">
    <text evidence="4">Belongs to the methyl-accepting chemotaxis (MCP) protein family.</text>
</comment>
<dbReference type="Proteomes" id="UP000049983">
    <property type="component" value="Unassembled WGS sequence"/>
</dbReference>
<accession>A0A0M7AAY0</accession>
<dbReference type="PROSITE" id="PS50885">
    <property type="entry name" value="HAMP"/>
    <property type="match status" value="1"/>
</dbReference>
<keyword evidence="6" id="KW-0472">Membrane</keyword>
<keyword evidence="6" id="KW-1133">Transmembrane helix</keyword>
<dbReference type="SMART" id="SM00283">
    <property type="entry name" value="MA"/>
    <property type="match status" value="1"/>
</dbReference>
<dbReference type="InterPro" id="IPR000727">
    <property type="entry name" value="T_SNARE_dom"/>
</dbReference>
<proteinExistence type="inferred from homology"/>
<evidence type="ECO:0000259" key="9">
    <source>
        <dbReference type="PROSITE" id="PS50885"/>
    </source>
</evidence>
<evidence type="ECO:0000256" key="3">
    <source>
        <dbReference type="ARBA" id="ARBA00023224"/>
    </source>
</evidence>
<keyword evidence="11" id="KW-1185">Reference proteome</keyword>
<dbReference type="Gene3D" id="6.10.340.10">
    <property type="match status" value="1"/>
</dbReference>
<dbReference type="GeneID" id="97670542"/>
<reference evidence="11" key="1">
    <citation type="submission" date="2015-07" db="EMBL/GenBank/DDBJ databases">
        <authorList>
            <person name="Rodrigo-Torres Lidia"/>
            <person name="Arahal R.David."/>
        </authorList>
    </citation>
    <scope>NUCLEOTIDE SEQUENCE [LARGE SCALE GENOMIC DNA]</scope>
    <source>
        <strain evidence="11">CECT 5096</strain>
    </source>
</reference>
<dbReference type="AlphaFoldDB" id="A0A0M7AAY0"/>
<dbReference type="RefSeq" id="WP_055110953.1">
    <property type="nucleotide sequence ID" value="NZ_CANKXR010000012.1"/>
</dbReference>
<dbReference type="GO" id="GO:0005886">
    <property type="term" value="C:plasma membrane"/>
    <property type="evidence" value="ECO:0007669"/>
    <property type="project" value="UniProtKB-SubCell"/>
</dbReference>
<protein>
    <submittedName>
        <fullName evidence="10">Methyl-accepting chemotaxis protein 4</fullName>
    </submittedName>
</protein>
<evidence type="ECO:0000313" key="10">
    <source>
        <dbReference type="EMBL" id="CTQ72305.1"/>
    </source>
</evidence>
<dbReference type="GO" id="GO:0004888">
    <property type="term" value="F:transmembrane signaling receptor activity"/>
    <property type="evidence" value="ECO:0007669"/>
    <property type="project" value="InterPro"/>
</dbReference>
<evidence type="ECO:0000256" key="2">
    <source>
        <dbReference type="ARBA" id="ARBA00022519"/>
    </source>
</evidence>
<evidence type="ECO:0000256" key="5">
    <source>
        <dbReference type="PROSITE-ProRule" id="PRU00284"/>
    </source>
</evidence>
<evidence type="ECO:0000256" key="1">
    <source>
        <dbReference type="ARBA" id="ARBA00004429"/>
    </source>
</evidence>
<dbReference type="CDD" id="cd06225">
    <property type="entry name" value="HAMP"/>
    <property type="match status" value="1"/>
</dbReference>
<keyword evidence="2" id="KW-1003">Cell membrane</keyword>
<gene>
    <name evidence="10" type="primary">mcp4_8</name>
    <name evidence="10" type="ORF">LA5096_03189</name>
</gene>
<name>A0A0M7AAY0_9HYPH</name>
<dbReference type="InterPro" id="IPR024478">
    <property type="entry name" value="HlyB_4HB_MCP"/>
</dbReference>
<dbReference type="InterPro" id="IPR004090">
    <property type="entry name" value="Chemotax_Me-accpt_rcpt"/>
</dbReference>
<feature type="domain" description="HAMP" evidence="9">
    <location>
        <begin position="352"/>
        <end position="405"/>
    </location>
</feature>
<feature type="domain" description="T-SNARE coiled-coil homology" evidence="8">
    <location>
        <begin position="598"/>
        <end position="660"/>
    </location>
</feature>
<feature type="domain" description="Methyl-accepting transducer" evidence="7">
    <location>
        <begin position="446"/>
        <end position="682"/>
    </location>
</feature>
<organism evidence="10 11">
    <name type="scientific">Roseibium album</name>
    <dbReference type="NCBI Taxonomy" id="311410"/>
    <lineage>
        <taxon>Bacteria</taxon>
        <taxon>Pseudomonadati</taxon>
        <taxon>Pseudomonadota</taxon>
        <taxon>Alphaproteobacteria</taxon>
        <taxon>Hyphomicrobiales</taxon>
        <taxon>Stappiaceae</taxon>
        <taxon>Roseibium</taxon>
    </lineage>
</organism>